<dbReference type="CDD" id="cd00081">
    <property type="entry name" value="Hint"/>
    <property type="match status" value="1"/>
</dbReference>
<evidence type="ECO:0000313" key="3">
    <source>
        <dbReference type="EMBL" id="TWG03619.1"/>
    </source>
</evidence>
<feature type="region of interest" description="Disordered" evidence="1">
    <location>
        <begin position="85"/>
        <end position="105"/>
    </location>
</feature>
<proteinExistence type="predicted"/>
<dbReference type="NCBIfam" id="TIGR01443">
    <property type="entry name" value="intein_Cterm"/>
    <property type="match status" value="1"/>
</dbReference>
<organism evidence="3 4">
    <name type="scientific">Streptomyces brevispora</name>
    <dbReference type="NCBI Taxonomy" id="887462"/>
    <lineage>
        <taxon>Bacteria</taxon>
        <taxon>Bacillati</taxon>
        <taxon>Actinomycetota</taxon>
        <taxon>Actinomycetes</taxon>
        <taxon>Kitasatosporales</taxon>
        <taxon>Streptomycetaceae</taxon>
        <taxon>Streptomyces</taxon>
    </lineage>
</organism>
<dbReference type="InterPro" id="IPR036844">
    <property type="entry name" value="Hint_dom_sf"/>
</dbReference>
<accession>A0A561UW78</accession>
<gene>
    <name evidence="3" type="ORF">FHX80_112053</name>
</gene>
<dbReference type="PROSITE" id="PS50817">
    <property type="entry name" value="INTEIN_N_TER"/>
    <property type="match status" value="1"/>
</dbReference>
<dbReference type="InterPro" id="IPR030934">
    <property type="entry name" value="Intein_C"/>
</dbReference>
<comment type="caution">
    <text evidence="3">The sequence shown here is derived from an EMBL/GenBank/DDBJ whole genome shotgun (WGS) entry which is preliminary data.</text>
</comment>
<evidence type="ECO:0000313" key="4">
    <source>
        <dbReference type="Proteomes" id="UP000318186"/>
    </source>
</evidence>
<evidence type="ECO:0000259" key="2">
    <source>
        <dbReference type="SMART" id="SM00306"/>
    </source>
</evidence>
<dbReference type="GO" id="GO:0016539">
    <property type="term" value="P:intein-mediated protein splicing"/>
    <property type="evidence" value="ECO:0007669"/>
    <property type="project" value="InterPro"/>
</dbReference>
<reference evidence="3 4" key="1">
    <citation type="submission" date="2019-06" db="EMBL/GenBank/DDBJ databases">
        <title>Sequencing the genomes of 1000 actinobacteria strains.</title>
        <authorList>
            <person name="Klenk H.-P."/>
        </authorList>
    </citation>
    <scope>NUCLEOTIDE SEQUENCE [LARGE SCALE GENOMIC DNA]</scope>
    <source>
        <strain evidence="3 4">DSM 42059</strain>
    </source>
</reference>
<dbReference type="SMART" id="SM00306">
    <property type="entry name" value="HintN"/>
    <property type="match status" value="1"/>
</dbReference>
<dbReference type="InterPro" id="IPR006141">
    <property type="entry name" value="Intein_N"/>
</dbReference>
<feature type="domain" description="Hint" evidence="2">
    <location>
        <begin position="109"/>
        <end position="210"/>
    </location>
</feature>
<dbReference type="InterPro" id="IPR003587">
    <property type="entry name" value="Hint_dom_N"/>
</dbReference>
<evidence type="ECO:0000256" key="1">
    <source>
        <dbReference type="SAM" id="MobiDB-lite"/>
    </source>
</evidence>
<dbReference type="Pfam" id="PF12639">
    <property type="entry name" value="Colicin-DNase"/>
    <property type="match status" value="1"/>
</dbReference>
<dbReference type="Gene3D" id="2.170.16.10">
    <property type="entry name" value="Hedgehog/Intein (Hint) domain"/>
    <property type="match status" value="1"/>
</dbReference>
<dbReference type="AlphaFoldDB" id="A0A561UW78"/>
<dbReference type="SUPFAM" id="SSF51294">
    <property type="entry name" value="Hedgehog/intein (Hint) domain"/>
    <property type="match status" value="1"/>
</dbReference>
<dbReference type="PROSITE" id="PS50818">
    <property type="entry name" value="INTEIN_C_TER"/>
    <property type="match status" value="1"/>
</dbReference>
<dbReference type="EMBL" id="VIWW01000001">
    <property type="protein sequence ID" value="TWG03619.1"/>
    <property type="molecule type" value="Genomic_DNA"/>
</dbReference>
<dbReference type="Pfam" id="PF07591">
    <property type="entry name" value="PT-HINT"/>
    <property type="match status" value="1"/>
</dbReference>
<protein>
    <submittedName>
        <fullName evidence="3">Intein/intein</fullName>
    </submittedName>
</protein>
<name>A0A561UW78_9ACTN</name>
<sequence>MGAVTGALGGAVGGAASGAVGRLLAGVGGKALNGAAMGAAEGAVGYGVSCVTSEEGCSASGAAKATAVGAATGGVFGAAASKFGRKSTAKQEPDGQPSSPGGSCRVRVPHSFTGLTGVLLANGTTKPISEVKVGDYVLTAEPGKKKQEKHKVKEVFVTKTDRGYVDVVVDTKSGRKTIQTTKHHQFYEATKNAWTQAANLKAGQKLQNDTGGPTVVIDTKAYTATLATYDLSIEGLHTYYVLAGATPILVHNCGGAVQGHPTTCDCANGGIPKVRNGKLAGDVHPKTNVPFDANGFPDFSGWRHPQVPDVRIQLTGSRSKDFRLANQAAGLPSTPQGYTWHHHQDPGLMQLIQRQAHADTGHTGGF</sequence>
<dbReference type="Proteomes" id="UP000318186">
    <property type="component" value="Unassembled WGS sequence"/>
</dbReference>